<proteinExistence type="predicted"/>
<evidence type="ECO:0000313" key="2">
    <source>
        <dbReference type="Proteomes" id="UP001056120"/>
    </source>
</evidence>
<reference evidence="2" key="1">
    <citation type="journal article" date="2022" name="Mol. Ecol. Resour.">
        <title>The genomes of chicory, endive, great burdock and yacon provide insights into Asteraceae palaeo-polyploidization history and plant inulin production.</title>
        <authorList>
            <person name="Fan W."/>
            <person name="Wang S."/>
            <person name="Wang H."/>
            <person name="Wang A."/>
            <person name="Jiang F."/>
            <person name="Liu H."/>
            <person name="Zhao H."/>
            <person name="Xu D."/>
            <person name="Zhang Y."/>
        </authorList>
    </citation>
    <scope>NUCLEOTIDE SEQUENCE [LARGE SCALE GENOMIC DNA]</scope>
    <source>
        <strain evidence="2">cv. Yunnan</strain>
    </source>
</reference>
<gene>
    <name evidence="1" type="ORF">L1987_28508</name>
</gene>
<dbReference type="EMBL" id="CM042027">
    <property type="protein sequence ID" value="KAI3800417.1"/>
    <property type="molecule type" value="Genomic_DNA"/>
</dbReference>
<name>A0ACB9HXX4_9ASTR</name>
<protein>
    <submittedName>
        <fullName evidence="1">Uncharacterized protein</fullName>
    </submittedName>
</protein>
<accession>A0ACB9HXX4</accession>
<dbReference type="Proteomes" id="UP001056120">
    <property type="component" value="Linkage Group LG10"/>
</dbReference>
<comment type="caution">
    <text evidence="1">The sequence shown here is derived from an EMBL/GenBank/DDBJ whole genome shotgun (WGS) entry which is preliminary data.</text>
</comment>
<sequence>MSQQRNGHGYRKQPHMNPGDGESSYASNSSLQETVIQKALPVLKHTIKSMSSHDSFSGQCLKIADLGCSSSKNTLLVASNIIRIVIEACKENNRKPPQFEVPEGLESNALNIYMAKTSPPNVFQAYGKKFKSDFTKFLQMRSKELVCGGRMVLTFVGRPRVMMVVLCGSYLRNHCLTWSTSYRGVWEGMELDDQCVNEIELCKDLYHKEQYQVAFPVPILFCSLIVQLLLELQHNM</sequence>
<organism evidence="1 2">
    <name type="scientific">Smallanthus sonchifolius</name>
    <dbReference type="NCBI Taxonomy" id="185202"/>
    <lineage>
        <taxon>Eukaryota</taxon>
        <taxon>Viridiplantae</taxon>
        <taxon>Streptophyta</taxon>
        <taxon>Embryophyta</taxon>
        <taxon>Tracheophyta</taxon>
        <taxon>Spermatophyta</taxon>
        <taxon>Magnoliopsida</taxon>
        <taxon>eudicotyledons</taxon>
        <taxon>Gunneridae</taxon>
        <taxon>Pentapetalae</taxon>
        <taxon>asterids</taxon>
        <taxon>campanulids</taxon>
        <taxon>Asterales</taxon>
        <taxon>Asteraceae</taxon>
        <taxon>Asteroideae</taxon>
        <taxon>Heliantheae alliance</taxon>
        <taxon>Millerieae</taxon>
        <taxon>Smallanthus</taxon>
    </lineage>
</organism>
<reference evidence="1 2" key="2">
    <citation type="journal article" date="2022" name="Mol. Ecol. Resour.">
        <title>The genomes of chicory, endive, great burdock and yacon provide insights into Asteraceae paleo-polyploidization history and plant inulin production.</title>
        <authorList>
            <person name="Fan W."/>
            <person name="Wang S."/>
            <person name="Wang H."/>
            <person name="Wang A."/>
            <person name="Jiang F."/>
            <person name="Liu H."/>
            <person name="Zhao H."/>
            <person name="Xu D."/>
            <person name="Zhang Y."/>
        </authorList>
    </citation>
    <scope>NUCLEOTIDE SEQUENCE [LARGE SCALE GENOMIC DNA]</scope>
    <source>
        <strain evidence="2">cv. Yunnan</strain>
        <tissue evidence="1">Leaves</tissue>
    </source>
</reference>
<keyword evidence="2" id="KW-1185">Reference proteome</keyword>
<evidence type="ECO:0000313" key="1">
    <source>
        <dbReference type="EMBL" id="KAI3800417.1"/>
    </source>
</evidence>